<dbReference type="OrthoDB" id="26899at2759"/>
<protein>
    <recommendedName>
        <fullName evidence="11">SP-RING-type domain-containing protein</fullName>
    </recommendedName>
</protein>
<sequence length="253" mass="28504">MSLQGTSPRRGLTSISSKLNKVLGDTDGMQTKITRLMNSCIDTGIDLEEADEEAQVDMLETSMRTLVDLQKRLDIEKDTLKGMRIQLQASQPDSDVDWVALYDETNESTWASWQNDLSEHEKYGKHPVYRKFREALWSVKNDGPLPSMFEEDGDDDEVVLGAQKISLYCPLSRQLFDNPMQSSECGHSFSKSAVISYIRQQNQGEAPCPVPGCDAVLKLATLLPNRLLARKVDNHLISANDKDNDNEYEEVDE</sequence>
<evidence type="ECO:0000256" key="9">
    <source>
        <dbReference type="ARBA" id="ARBA00023242"/>
    </source>
</evidence>
<evidence type="ECO:0000256" key="10">
    <source>
        <dbReference type="PROSITE-ProRule" id="PRU00452"/>
    </source>
</evidence>
<organism evidence="12 13">
    <name type="scientific">Dispira parvispora</name>
    <dbReference type="NCBI Taxonomy" id="1520584"/>
    <lineage>
        <taxon>Eukaryota</taxon>
        <taxon>Fungi</taxon>
        <taxon>Fungi incertae sedis</taxon>
        <taxon>Zoopagomycota</taxon>
        <taxon>Kickxellomycotina</taxon>
        <taxon>Dimargaritomycetes</taxon>
        <taxon>Dimargaritales</taxon>
        <taxon>Dimargaritaceae</taxon>
        <taxon>Dispira</taxon>
    </lineage>
</organism>
<evidence type="ECO:0000313" key="13">
    <source>
        <dbReference type="Proteomes" id="UP001150925"/>
    </source>
</evidence>
<dbReference type="CDD" id="cd16651">
    <property type="entry name" value="SPL-RING_NSE2"/>
    <property type="match status" value="1"/>
</dbReference>
<keyword evidence="4" id="KW-0808">Transferase</keyword>
<dbReference type="Proteomes" id="UP001150925">
    <property type="component" value="Unassembled WGS sequence"/>
</dbReference>
<name>A0A9W8AT49_9FUNG</name>
<keyword evidence="6 10" id="KW-0863">Zinc-finger</keyword>
<keyword evidence="9" id="KW-0539">Nucleus</keyword>
<keyword evidence="7" id="KW-0833">Ubl conjugation pathway</keyword>
<dbReference type="GO" id="GO:0016925">
    <property type="term" value="P:protein sumoylation"/>
    <property type="evidence" value="ECO:0007669"/>
    <property type="project" value="TreeGrafter"/>
</dbReference>
<dbReference type="EMBL" id="JANBPY010000147">
    <property type="protein sequence ID" value="KAJ1968697.1"/>
    <property type="molecule type" value="Genomic_DNA"/>
</dbReference>
<evidence type="ECO:0000256" key="8">
    <source>
        <dbReference type="ARBA" id="ARBA00022833"/>
    </source>
</evidence>
<dbReference type="GO" id="GO:0030915">
    <property type="term" value="C:Smc5-Smc6 complex"/>
    <property type="evidence" value="ECO:0007669"/>
    <property type="project" value="InterPro"/>
</dbReference>
<evidence type="ECO:0000256" key="6">
    <source>
        <dbReference type="ARBA" id="ARBA00022771"/>
    </source>
</evidence>
<evidence type="ECO:0000256" key="4">
    <source>
        <dbReference type="ARBA" id="ARBA00022679"/>
    </source>
</evidence>
<dbReference type="PANTHER" id="PTHR21330:SF1">
    <property type="entry name" value="E3 SUMO-PROTEIN LIGASE NSE2"/>
    <property type="match status" value="1"/>
</dbReference>
<evidence type="ECO:0000256" key="5">
    <source>
        <dbReference type="ARBA" id="ARBA00022723"/>
    </source>
</evidence>
<comment type="subcellular location">
    <subcellularLocation>
        <location evidence="1">Nucleus</location>
    </subcellularLocation>
</comment>
<dbReference type="GO" id="GO:0061665">
    <property type="term" value="F:SUMO ligase activity"/>
    <property type="evidence" value="ECO:0007669"/>
    <property type="project" value="TreeGrafter"/>
</dbReference>
<dbReference type="PANTHER" id="PTHR21330">
    <property type="entry name" value="E3 SUMO-PROTEIN LIGASE NSE2"/>
    <property type="match status" value="1"/>
</dbReference>
<dbReference type="InterPro" id="IPR013083">
    <property type="entry name" value="Znf_RING/FYVE/PHD"/>
</dbReference>
<keyword evidence="5" id="KW-0479">Metal-binding</keyword>
<evidence type="ECO:0000256" key="3">
    <source>
        <dbReference type="ARBA" id="ARBA00008212"/>
    </source>
</evidence>
<comment type="similarity">
    <text evidence="3">Belongs to the NSE2 family.</text>
</comment>
<proteinExistence type="inferred from homology"/>
<reference evidence="12" key="1">
    <citation type="submission" date="2022-07" db="EMBL/GenBank/DDBJ databases">
        <title>Phylogenomic reconstructions and comparative analyses of Kickxellomycotina fungi.</title>
        <authorList>
            <person name="Reynolds N.K."/>
            <person name="Stajich J.E."/>
            <person name="Barry K."/>
            <person name="Grigoriev I.V."/>
            <person name="Crous P."/>
            <person name="Smith M.E."/>
        </authorList>
    </citation>
    <scope>NUCLEOTIDE SEQUENCE</scope>
    <source>
        <strain evidence="12">RSA 1196</strain>
    </source>
</reference>
<dbReference type="Gene3D" id="3.30.40.10">
    <property type="entry name" value="Zinc/RING finger domain, C3HC4 (zinc finger)"/>
    <property type="match status" value="1"/>
</dbReference>
<feature type="domain" description="SP-RING-type" evidence="11">
    <location>
        <begin position="154"/>
        <end position="245"/>
    </location>
</feature>
<evidence type="ECO:0000259" key="11">
    <source>
        <dbReference type="PROSITE" id="PS51044"/>
    </source>
</evidence>
<comment type="caution">
    <text evidence="12">The sequence shown here is derived from an EMBL/GenBank/DDBJ whole genome shotgun (WGS) entry which is preliminary data.</text>
</comment>
<dbReference type="InterPro" id="IPR026846">
    <property type="entry name" value="Nse2(Mms21)"/>
</dbReference>
<dbReference type="Pfam" id="PF11789">
    <property type="entry name" value="zf-Nse"/>
    <property type="match status" value="1"/>
</dbReference>
<keyword evidence="8" id="KW-0862">Zinc</keyword>
<dbReference type="SUPFAM" id="SSF57850">
    <property type="entry name" value="RING/U-box"/>
    <property type="match status" value="1"/>
</dbReference>
<evidence type="ECO:0000256" key="1">
    <source>
        <dbReference type="ARBA" id="ARBA00004123"/>
    </source>
</evidence>
<keyword evidence="13" id="KW-1185">Reference proteome</keyword>
<dbReference type="InterPro" id="IPR004181">
    <property type="entry name" value="Znf_MIZ"/>
</dbReference>
<dbReference type="AlphaFoldDB" id="A0A9W8AT49"/>
<dbReference type="GO" id="GO:0005634">
    <property type="term" value="C:nucleus"/>
    <property type="evidence" value="ECO:0007669"/>
    <property type="project" value="UniProtKB-SubCell"/>
</dbReference>
<accession>A0A9W8AT49</accession>
<dbReference type="GO" id="GO:0000724">
    <property type="term" value="P:double-strand break repair via homologous recombination"/>
    <property type="evidence" value="ECO:0007669"/>
    <property type="project" value="InterPro"/>
</dbReference>
<dbReference type="PROSITE" id="PS51044">
    <property type="entry name" value="ZF_SP_RING"/>
    <property type="match status" value="1"/>
</dbReference>
<evidence type="ECO:0000256" key="2">
    <source>
        <dbReference type="ARBA" id="ARBA00004718"/>
    </source>
</evidence>
<comment type="pathway">
    <text evidence="2">Protein modification; protein sumoylation.</text>
</comment>
<evidence type="ECO:0000256" key="7">
    <source>
        <dbReference type="ARBA" id="ARBA00022786"/>
    </source>
</evidence>
<dbReference type="GO" id="GO:0008270">
    <property type="term" value="F:zinc ion binding"/>
    <property type="evidence" value="ECO:0007669"/>
    <property type="project" value="UniProtKB-KW"/>
</dbReference>
<gene>
    <name evidence="12" type="ORF">IWQ62_001085</name>
</gene>
<evidence type="ECO:0000313" key="12">
    <source>
        <dbReference type="EMBL" id="KAJ1968697.1"/>
    </source>
</evidence>